<accession>A0A5B6VL23</accession>
<evidence type="ECO:0000313" key="2">
    <source>
        <dbReference type="EMBL" id="KAA3469735.1"/>
    </source>
</evidence>
<dbReference type="PANTHER" id="PTHR33064">
    <property type="entry name" value="POL PROTEIN"/>
    <property type="match status" value="1"/>
</dbReference>
<keyword evidence="3" id="KW-1185">Reference proteome</keyword>
<dbReference type="Pfam" id="PF17919">
    <property type="entry name" value="RT_RNaseH_2"/>
    <property type="match status" value="1"/>
</dbReference>
<reference evidence="3" key="1">
    <citation type="journal article" date="2019" name="Plant Biotechnol. J.">
        <title>Genome sequencing of the Australian wild diploid species Gossypium australe highlights disease resistance and delayed gland morphogenesis.</title>
        <authorList>
            <person name="Cai Y."/>
            <person name="Cai X."/>
            <person name="Wang Q."/>
            <person name="Wang P."/>
            <person name="Zhang Y."/>
            <person name="Cai C."/>
            <person name="Xu Y."/>
            <person name="Wang K."/>
            <person name="Zhou Z."/>
            <person name="Wang C."/>
            <person name="Geng S."/>
            <person name="Li B."/>
            <person name="Dong Q."/>
            <person name="Hou Y."/>
            <person name="Wang H."/>
            <person name="Ai P."/>
            <person name="Liu Z."/>
            <person name="Yi F."/>
            <person name="Sun M."/>
            <person name="An G."/>
            <person name="Cheng J."/>
            <person name="Zhang Y."/>
            <person name="Shi Q."/>
            <person name="Xie Y."/>
            <person name="Shi X."/>
            <person name="Chang Y."/>
            <person name="Huang F."/>
            <person name="Chen Y."/>
            <person name="Hong S."/>
            <person name="Mi L."/>
            <person name="Sun Q."/>
            <person name="Zhang L."/>
            <person name="Zhou B."/>
            <person name="Peng R."/>
            <person name="Zhang X."/>
            <person name="Liu F."/>
        </authorList>
    </citation>
    <scope>NUCLEOTIDE SEQUENCE [LARGE SCALE GENOMIC DNA]</scope>
    <source>
        <strain evidence="3">cv. PA1801</strain>
    </source>
</reference>
<name>A0A5B6VL23_9ROSI</name>
<dbReference type="InterPro" id="IPR043502">
    <property type="entry name" value="DNA/RNA_pol_sf"/>
</dbReference>
<dbReference type="InterPro" id="IPR043128">
    <property type="entry name" value="Rev_trsase/Diguanyl_cyclase"/>
</dbReference>
<dbReference type="EMBL" id="SMMG02000006">
    <property type="protein sequence ID" value="KAA3469735.1"/>
    <property type="molecule type" value="Genomic_DNA"/>
</dbReference>
<feature type="domain" description="Reverse transcriptase/retrotransposon-derived protein RNase H-like" evidence="1">
    <location>
        <begin position="115"/>
        <end position="163"/>
    </location>
</feature>
<dbReference type="OrthoDB" id="1709213at2759"/>
<evidence type="ECO:0000313" key="3">
    <source>
        <dbReference type="Proteomes" id="UP000325315"/>
    </source>
</evidence>
<sequence>MVSKPLFRLRSKLGCYMTAIFVDMLEDGLDVFMDDFSVYEDSFQECLGNLEKFLKRCKETNLVLNWKKMSVHGLVLGHQISRKVIEVNKAKIEIIKNLPNPTNIRGETPLIFHLNCIKAFEVIKKKLISALIIITSNWSKTFIVMCDASDYAVSAILGQKRNNYSGLFIIQAKHSIHHNAITLQPKKNVGGGIFL</sequence>
<dbReference type="PANTHER" id="PTHR33064:SF39">
    <property type="match status" value="1"/>
</dbReference>
<dbReference type="Proteomes" id="UP000325315">
    <property type="component" value="Unassembled WGS sequence"/>
</dbReference>
<organism evidence="2 3">
    <name type="scientific">Gossypium australe</name>
    <dbReference type="NCBI Taxonomy" id="47621"/>
    <lineage>
        <taxon>Eukaryota</taxon>
        <taxon>Viridiplantae</taxon>
        <taxon>Streptophyta</taxon>
        <taxon>Embryophyta</taxon>
        <taxon>Tracheophyta</taxon>
        <taxon>Spermatophyta</taxon>
        <taxon>Magnoliopsida</taxon>
        <taxon>eudicotyledons</taxon>
        <taxon>Gunneridae</taxon>
        <taxon>Pentapetalae</taxon>
        <taxon>rosids</taxon>
        <taxon>malvids</taxon>
        <taxon>Malvales</taxon>
        <taxon>Malvaceae</taxon>
        <taxon>Malvoideae</taxon>
        <taxon>Gossypium</taxon>
    </lineage>
</organism>
<dbReference type="Gene3D" id="3.30.70.270">
    <property type="match status" value="1"/>
</dbReference>
<dbReference type="InterPro" id="IPR041577">
    <property type="entry name" value="RT_RNaseH_2"/>
</dbReference>
<comment type="caution">
    <text evidence="2">The sequence shown here is derived from an EMBL/GenBank/DDBJ whole genome shotgun (WGS) entry which is preliminary data.</text>
</comment>
<dbReference type="InterPro" id="IPR051320">
    <property type="entry name" value="Viral_Replic_Matur_Polypro"/>
</dbReference>
<dbReference type="AlphaFoldDB" id="A0A5B6VL23"/>
<evidence type="ECO:0000259" key="1">
    <source>
        <dbReference type="Pfam" id="PF17919"/>
    </source>
</evidence>
<protein>
    <submittedName>
        <fullName evidence="2">Retrovirus-related Pol polyprotein from transposon 17.6</fullName>
    </submittedName>
</protein>
<proteinExistence type="predicted"/>
<dbReference type="SUPFAM" id="SSF56672">
    <property type="entry name" value="DNA/RNA polymerases"/>
    <property type="match status" value="1"/>
</dbReference>
<gene>
    <name evidence="2" type="ORF">EPI10_015495</name>
</gene>